<evidence type="ECO:0000313" key="3">
    <source>
        <dbReference type="Proteomes" id="UP000257109"/>
    </source>
</evidence>
<name>A0A371EHY2_MUCPR</name>
<dbReference type="InterPro" id="IPR007021">
    <property type="entry name" value="DUF659"/>
</dbReference>
<gene>
    <name evidence="2" type="ORF">CR513_55672</name>
</gene>
<reference evidence="2" key="1">
    <citation type="submission" date="2018-05" db="EMBL/GenBank/DDBJ databases">
        <title>Draft genome of Mucuna pruriens seed.</title>
        <authorList>
            <person name="Nnadi N.E."/>
            <person name="Vos R."/>
            <person name="Hasami M.H."/>
            <person name="Devisetty U.K."/>
            <person name="Aguiy J.C."/>
        </authorList>
    </citation>
    <scope>NUCLEOTIDE SEQUENCE [LARGE SCALE GENOMIC DNA]</scope>
    <source>
        <strain evidence="2">JCA_2017</strain>
    </source>
</reference>
<feature type="non-terminal residue" evidence="2">
    <location>
        <position position="1"/>
    </location>
</feature>
<dbReference type="Proteomes" id="UP000257109">
    <property type="component" value="Unassembled WGS sequence"/>
</dbReference>
<dbReference type="Pfam" id="PF04937">
    <property type="entry name" value="DUF659"/>
    <property type="match status" value="1"/>
</dbReference>
<sequence length="335" mass="39309">MSMLREETIQLGKNKRQTSINDACQDARARTIQYIAHFFYKNEIPFNVTRSNSSKLMIEAVGNYEDLLKGHKKERMKYGCLIMLDEWTYRKNRTFAEEIGEKNVIQVVMDNGSKLLQGTKTKLFWMPCVAHCLNLMLEDIGKITKVKKVIQRGIKLVGYIYSQSLALNTMRKFTNKSELLQDLQPLSFWNDVVYALKAVEPIVRVLRLVDNEKRHAMGYIYEAMDRVKEAIQKAFNGNENKYEDIFAIIDRRWDCQFHHPPHAASYFLNPEFFYSNPNIEMDCEVLEELCKCIDRLSENDEFVDHIHNELLIYKRIEVMFGNLTGVSKKNDNGFW</sequence>
<proteinExistence type="predicted"/>
<dbReference type="SUPFAM" id="SSF53098">
    <property type="entry name" value="Ribonuclease H-like"/>
    <property type="match status" value="1"/>
</dbReference>
<dbReference type="InterPro" id="IPR012337">
    <property type="entry name" value="RNaseH-like_sf"/>
</dbReference>
<dbReference type="PANTHER" id="PTHR32166">
    <property type="entry name" value="OSJNBA0013A04.12 PROTEIN"/>
    <property type="match status" value="1"/>
</dbReference>
<keyword evidence="3" id="KW-1185">Reference proteome</keyword>
<comment type="caution">
    <text evidence="2">The sequence shown here is derived from an EMBL/GenBank/DDBJ whole genome shotgun (WGS) entry which is preliminary data.</text>
</comment>
<dbReference type="OrthoDB" id="2442898at2759"/>
<dbReference type="STRING" id="157652.A0A371EHY2"/>
<dbReference type="EMBL" id="QJKJ01013789">
    <property type="protein sequence ID" value="RDX65655.1"/>
    <property type="molecule type" value="Genomic_DNA"/>
</dbReference>
<accession>A0A371EHY2</accession>
<protein>
    <recommendedName>
        <fullName evidence="1">DUF659 domain-containing protein</fullName>
    </recommendedName>
</protein>
<evidence type="ECO:0000259" key="1">
    <source>
        <dbReference type="Pfam" id="PF04937"/>
    </source>
</evidence>
<dbReference type="AlphaFoldDB" id="A0A371EHY2"/>
<organism evidence="2 3">
    <name type="scientific">Mucuna pruriens</name>
    <name type="common">Velvet bean</name>
    <name type="synonym">Dolichos pruriens</name>
    <dbReference type="NCBI Taxonomy" id="157652"/>
    <lineage>
        <taxon>Eukaryota</taxon>
        <taxon>Viridiplantae</taxon>
        <taxon>Streptophyta</taxon>
        <taxon>Embryophyta</taxon>
        <taxon>Tracheophyta</taxon>
        <taxon>Spermatophyta</taxon>
        <taxon>Magnoliopsida</taxon>
        <taxon>eudicotyledons</taxon>
        <taxon>Gunneridae</taxon>
        <taxon>Pentapetalae</taxon>
        <taxon>rosids</taxon>
        <taxon>fabids</taxon>
        <taxon>Fabales</taxon>
        <taxon>Fabaceae</taxon>
        <taxon>Papilionoideae</taxon>
        <taxon>50 kb inversion clade</taxon>
        <taxon>NPAAA clade</taxon>
        <taxon>indigoferoid/millettioid clade</taxon>
        <taxon>Phaseoleae</taxon>
        <taxon>Mucuna</taxon>
    </lineage>
</organism>
<evidence type="ECO:0000313" key="2">
    <source>
        <dbReference type="EMBL" id="RDX65655.1"/>
    </source>
</evidence>
<dbReference type="PANTHER" id="PTHR32166:SF74">
    <property type="entry name" value="OS05G0256350 PROTEIN"/>
    <property type="match status" value="1"/>
</dbReference>
<feature type="domain" description="DUF659" evidence="1">
    <location>
        <begin position="97"/>
        <end position="152"/>
    </location>
</feature>